<gene>
    <name evidence="3" type="ORF">RM423_12875</name>
</gene>
<evidence type="ECO:0000313" key="4">
    <source>
        <dbReference type="Proteomes" id="UP001183176"/>
    </source>
</evidence>
<protein>
    <recommendedName>
        <fullName evidence="5">Type II secretion system protein</fullName>
    </recommendedName>
</protein>
<keyword evidence="2" id="KW-0472">Membrane</keyword>
<feature type="transmembrane region" description="Helical" evidence="2">
    <location>
        <begin position="6"/>
        <end position="29"/>
    </location>
</feature>
<accession>A0ABU2JC82</accession>
<reference evidence="4" key="1">
    <citation type="submission" date="2023-07" db="EMBL/GenBank/DDBJ databases">
        <title>30 novel species of actinomycetes from the DSMZ collection.</title>
        <authorList>
            <person name="Nouioui I."/>
        </authorList>
    </citation>
    <scope>NUCLEOTIDE SEQUENCE [LARGE SCALE GENOMIC DNA]</scope>
    <source>
        <strain evidence="4">DSM 44399</strain>
    </source>
</reference>
<comment type="caution">
    <text evidence="3">The sequence shown here is derived from an EMBL/GenBank/DDBJ whole genome shotgun (WGS) entry which is preliminary data.</text>
</comment>
<feature type="transmembrane region" description="Helical" evidence="2">
    <location>
        <begin position="73"/>
        <end position="93"/>
    </location>
</feature>
<keyword evidence="2" id="KW-0812">Transmembrane</keyword>
<evidence type="ECO:0008006" key="5">
    <source>
        <dbReference type="Google" id="ProtNLM"/>
    </source>
</evidence>
<feature type="transmembrane region" description="Helical" evidence="2">
    <location>
        <begin position="223"/>
        <end position="243"/>
    </location>
</feature>
<feature type="region of interest" description="Disordered" evidence="1">
    <location>
        <begin position="309"/>
        <end position="328"/>
    </location>
</feature>
<feature type="transmembrane region" description="Helical" evidence="2">
    <location>
        <begin position="249"/>
        <end position="269"/>
    </location>
</feature>
<evidence type="ECO:0000313" key="3">
    <source>
        <dbReference type="EMBL" id="MDT0262284.1"/>
    </source>
</evidence>
<evidence type="ECO:0000256" key="2">
    <source>
        <dbReference type="SAM" id="Phobius"/>
    </source>
</evidence>
<sequence>MPDLNVLLAAVIAGGFGAAILVLIIGIRGTVVDPTRPPSHLVELIRTPRSPLFTVRLVGGLLLGIIIESVTRWPVAAIGLGGLMAFWPALMGGSKDEQLQIVRLEAVVTWCEALRDTTTGHAGLEQAIPATAQNAAAPIRPALLRLSGQLRSKVPLEQGLQDLAEQLDHSADLIIAALQMNVRTRGDGLVGVLTNLALAGREELDLRRKITAGRAGDRRAVQLMLLIVLAVATFLVLFSDAYTAPYRTVAGQIALAVVLGLFATSFLWIRKLAMAKPATPFLPVAGQLIDPMHARIIAALTGTGRGVAGALPAEPTRRRGGSRKVGTA</sequence>
<dbReference type="PANTHER" id="PTHR35007">
    <property type="entry name" value="INTEGRAL MEMBRANE PROTEIN-RELATED"/>
    <property type="match status" value="1"/>
</dbReference>
<keyword evidence="2" id="KW-1133">Transmembrane helix</keyword>
<dbReference type="PANTHER" id="PTHR35007:SF3">
    <property type="entry name" value="POSSIBLE CONSERVED ALANINE RICH MEMBRANE PROTEIN"/>
    <property type="match status" value="1"/>
</dbReference>
<proteinExistence type="predicted"/>
<organism evidence="3 4">
    <name type="scientific">Jatrophihabitans lederbergiae</name>
    <dbReference type="NCBI Taxonomy" id="3075547"/>
    <lineage>
        <taxon>Bacteria</taxon>
        <taxon>Bacillati</taxon>
        <taxon>Actinomycetota</taxon>
        <taxon>Actinomycetes</taxon>
        <taxon>Jatrophihabitantales</taxon>
        <taxon>Jatrophihabitantaceae</taxon>
        <taxon>Jatrophihabitans</taxon>
    </lineage>
</organism>
<dbReference type="EMBL" id="JAVREH010000016">
    <property type="protein sequence ID" value="MDT0262284.1"/>
    <property type="molecule type" value="Genomic_DNA"/>
</dbReference>
<name>A0ABU2JC82_9ACTN</name>
<feature type="transmembrane region" description="Helical" evidence="2">
    <location>
        <begin position="50"/>
        <end position="67"/>
    </location>
</feature>
<dbReference type="RefSeq" id="WP_311423435.1">
    <property type="nucleotide sequence ID" value="NZ_JAVREH010000016.1"/>
</dbReference>
<dbReference type="Proteomes" id="UP001183176">
    <property type="component" value="Unassembled WGS sequence"/>
</dbReference>
<evidence type="ECO:0000256" key="1">
    <source>
        <dbReference type="SAM" id="MobiDB-lite"/>
    </source>
</evidence>
<keyword evidence="4" id="KW-1185">Reference proteome</keyword>